<dbReference type="GO" id="GO:0005952">
    <property type="term" value="C:cAMP-dependent protein kinase complex"/>
    <property type="evidence" value="ECO:0007669"/>
    <property type="project" value="InterPro"/>
</dbReference>
<dbReference type="Pfam" id="PF00615">
    <property type="entry name" value="RGS"/>
    <property type="match status" value="1"/>
</dbReference>
<dbReference type="InterPro" id="IPR036305">
    <property type="entry name" value="RGS_sf"/>
</dbReference>
<dbReference type="GO" id="GO:0004862">
    <property type="term" value="F:cAMP-dependent protein kinase inhibitor activity"/>
    <property type="evidence" value="ECO:0007669"/>
    <property type="project" value="TreeGrafter"/>
</dbReference>
<dbReference type="PROSITE" id="PS50003">
    <property type="entry name" value="PH_DOMAIN"/>
    <property type="match status" value="1"/>
</dbReference>
<dbReference type="InterPro" id="IPR000595">
    <property type="entry name" value="cNMP-bd_dom"/>
</dbReference>
<feature type="domain" description="Cyclic nucleotide-binding" evidence="3">
    <location>
        <begin position="651"/>
        <end position="739"/>
    </location>
</feature>
<feature type="domain" description="PH" evidence="2">
    <location>
        <begin position="231"/>
        <end position="337"/>
    </location>
</feature>
<dbReference type="InterPro" id="IPR018490">
    <property type="entry name" value="cNMP-bd_dom_sf"/>
</dbReference>
<accession>A0A7S3YV76</accession>
<dbReference type="GO" id="GO:0030552">
    <property type="term" value="F:cAMP binding"/>
    <property type="evidence" value="ECO:0007669"/>
    <property type="project" value="TreeGrafter"/>
</dbReference>
<name>A0A7S3YV76_9EUKA</name>
<dbReference type="InterPro" id="IPR036388">
    <property type="entry name" value="WH-like_DNA-bd_sf"/>
</dbReference>
<evidence type="ECO:0000259" key="2">
    <source>
        <dbReference type="PROSITE" id="PS50003"/>
    </source>
</evidence>
<evidence type="ECO:0000313" key="6">
    <source>
        <dbReference type="EMBL" id="CAE0662976.1"/>
    </source>
</evidence>
<dbReference type="Pfam" id="PF00027">
    <property type="entry name" value="cNMP_binding"/>
    <property type="match status" value="2"/>
</dbReference>
<evidence type="ECO:0000256" key="1">
    <source>
        <dbReference type="ARBA" id="ARBA00022700"/>
    </source>
</evidence>
<dbReference type="CDD" id="cd04371">
    <property type="entry name" value="DEP"/>
    <property type="match status" value="1"/>
</dbReference>
<dbReference type="CDD" id="cd00821">
    <property type="entry name" value="PH"/>
    <property type="match status" value="1"/>
</dbReference>
<dbReference type="InterPro" id="IPR001849">
    <property type="entry name" value="PH_domain"/>
</dbReference>
<dbReference type="SMART" id="SM00233">
    <property type="entry name" value="PH"/>
    <property type="match status" value="1"/>
</dbReference>
<evidence type="ECO:0000259" key="3">
    <source>
        <dbReference type="PROSITE" id="PS50042"/>
    </source>
</evidence>
<dbReference type="SMART" id="SM00315">
    <property type="entry name" value="RGS"/>
    <property type="match status" value="1"/>
</dbReference>
<keyword evidence="1" id="KW-0734">Signal transduction inhibitor</keyword>
<dbReference type="PROSITE" id="PS00889">
    <property type="entry name" value="CNMP_BINDING_2"/>
    <property type="match status" value="1"/>
</dbReference>
<dbReference type="GO" id="GO:0035556">
    <property type="term" value="P:intracellular signal transduction"/>
    <property type="evidence" value="ECO:0007669"/>
    <property type="project" value="InterPro"/>
</dbReference>
<feature type="domain" description="Cyclic nucleotide-binding" evidence="3">
    <location>
        <begin position="512"/>
        <end position="617"/>
    </location>
</feature>
<dbReference type="CDD" id="cd00038">
    <property type="entry name" value="CAP_ED"/>
    <property type="match status" value="2"/>
</dbReference>
<gene>
    <name evidence="6" type="ORF">LGLO00237_LOCUS14577</name>
</gene>
<feature type="domain" description="DEP" evidence="5">
    <location>
        <begin position="113"/>
        <end position="187"/>
    </location>
</feature>
<feature type="domain" description="RGS" evidence="4">
    <location>
        <begin position="759"/>
        <end position="891"/>
    </location>
</feature>
<dbReference type="Pfam" id="PF00169">
    <property type="entry name" value="PH"/>
    <property type="match status" value="1"/>
</dbReference>
<dbReference type="CDD" id="cd07440">
    <property type="entry name" value="RGS"/>
    <property type="match status" value="1"/>
</dbReference>
<dbReference type="PROSITE" id="PS50186">
    <property type="entry name" value="DEP"/>
    <property type="match status" value="1"/>
</dbReference>
<dbReference type="GO" id="GO:0005829">
    <property type="term" value="C:cytosol"/>
    <property type="evidence" value="ECO:0007669"/>
    <property type="project" value="TreeGrafter"/>
</dbReference>
<evidence type="ECO:0000259" key="4">
    <source>
        <dbReference type="PROSITE" id="PS50132"/>
    </source>
</evidence>
<dbReference type="PROSITE" id="PS50042">
    <property type="entry name" value="CNMP_BINDING_3"/>
    <property type="match status" value="2"/>
</dbReference>
<dbReference type="InterPro" id="IPR011993">
    <property type="entry name" value="PH-like_dom_sf"/>
</dbReference>
<dbReference type="AlphaFoldDB" id="A0A7S3YV76"/>
<dbReference type="InterPro" id="IPR044926">
    <property type="entry name" value="RGS_subdomain_2"/>
</dbReference>
<protein>
    <recommendedName>
        <fullName evidence="7">cGMP-dependent protein kinase</fullName>
    </recommendedName>
</protein>
<dbReference type="InterPro" id="IPR014710">
    <property type="entry name" value="RmlC-like_jellyroll"/>
</dbReference>
<dbReference type="EMBL" id="HBIV01020157">
    <property type="protein sequence ID" value="CAE0662976.1"/>
    <property type="molecule type" value="Transcribed_RNA"/>
</dbReference>
<dbReference type="PANTHER" id="PTHR11635:SF152">
    <property type="entry name" value="CAMP-DEPENDENT PROTEIN KINASE TYPE I REGULATORY SUBUNIT-RELATED"/>
    <property type="match status" value="1"/>
</dbReference>
<dbReference type="Gene3D" id="2.30.29.30">
    <property type="entry name" value="Pleckstrin-homology domain (PH domain)/Phosphotyrosine-binding domain (PTB)"/>
    <property type="match status" value="1"/>
</dbReference>
<evidence type="ECO:0000259" key="5">
    <source>
        <dbReference type="PROSITE" id="PS50186"/>
    </source>
</evidence>
<dbReference type="Gene3D" id="1.10.10.10">
    <property type="entry name" value="Winged helix-like DNA-binding domain superfamily/Winged helix DNA-binding domain"/>
    <property type="match status" value="1"/>
</dbReference>
<dbReference type="InterPro" id="IPR036390">
    <property type="entry name" value="WH_DNA-bd_sf"/>
</dbReference>
<proteinExistence type="predicted"/>
<dbReference type="SUPFAM" id="SSF51206">
    <property type="entry name" value="cAMP-binding domain-like"/>
    <property type="match status" value="3"/>
</dbReference>
<dbReference type="SUPFAM" id="SSF50729">
    <property type="entry name" value="PH domain-like"/>
    <property type="match status" value="1"/>
</dbReference>
<dbReference type="SUPFAM" id="SSF46785">
    <property type="entry name" value="Winged helix' DNA-binding domain"/>
    <property type="match status" value="1"/>
</dbReference>
<dbReference type="PRINTS" id="PR01301">
    <property type="entry name" value="RGSPROTEIN"/>
</dbReference>
<dbReference type="Pfam" id="PF00610">
    <property type="entry name" value="DEP"/>
    <property type="match status" value="1"/>
</dbReference>
<dbReference type="InterPro" id="IPR016137">
    <property type="entry name" value="RGS"/>
</dbReference>
<dbReference type="InterPro" id="IPR000591">
    <property type="entry name" value="DEP_dom"/>
</dbReference>
<organism evidence="6">
    <name type="scientific">Lotharella globosa</name>
    <dbReference type="NCBI Taxonomy" id="91324"/>
    <lineage>
        <taxon>Eukaryota</taxon>
        <taxon>Sar</taxon>
        <taxon>Rhizaria</taxon>
        <taxon>Cercozoa</taxon>
        <taxon>Chlorarachniophyceae</taxon>
        <taxon>Lotharella</taxon>
    </lineage>
</organism>
<reference evidence="6" key="1">
    <citation type="submission" date="2021-01" db="EMBL/GenBank/DDBJ databases">
        <authorList>
            <person name="Corre E."/>
            <person name="Pelletier E."/>
            <person name="Niang G."/>
            <person name="Scheremetjew M."/>
            <person name="Finn R."/>
            <person name="Kale V."/>
            <person name="Holt S."/>
            <person name="Cochrane G."/>
            <person name="Meng A."/>
            <person name="Brown T."/>
            <person name="Cohen L."/>
        </authorList>
    </citation>
    <scope>NUCLEOTIDE SEQUENCE</scope>
    <source>
        <strain evidence="6">CCCM811</strain>
    </source>
</reference>
<dbReference type="SMART" id="SM00100">
    <property type="entry name" value="cNMP"/>
    <property type="match status" value="2"/>
</dbReference>
<dbReference type="InterPro" id="IPR050503">
    <property type="entry name" value="cAMP-dep_PK_reg_su-like"/>
</dbReference>
<dbReference type="PROSITE" id="PS50132">
    <property type="entry name" value="RGS"/>
    <property type="match status" value="1"/>
</dbReference>
<dbReference type="GO" id="GO:0034236">
    <property type="term" value="F:protein kinase A catalytic subunit binding"/>
    <property type="evidence" value="ECO:0007669"/>
    <property type="project" value="TreeGrafter"/>
</dbReference>
<evidence type="ECO:0008006" key="7">
    <source>
        <dbReference type="Google" id="ProtNLM"/>
    </source>
</evidence>
<dbReference type="GO" id="GO:0009968">
    <property type="term" value="P:negative regulation of signal transduction"/>
    <property type="evidence" value="ECO:0007669"/>
    <property type="project" value="UniProtKB-KW"/>
</dbReference>
<sequence>MGGKISIHNDIEKHVSAVLLDRRRNLVESWNLKLKPGHTIEQRGDGVIVNEPYTLKLFAGNGSAQNESTKFERRFFAFYNNVIDLKVKISEILAKKRRGWLQLLQLKHLVGEVLPGVRIEDRDYYGEIYEECFIANELVTYLILHKVARSADLAVEMCSILLREGIFQEVIEGQEFMNDFIFFRLDDSHQVVRTQGRLQKSLDTWDNMSNYRFHTFTATASRMLSPRVVEIRAHEGWLEKKSKFGFWQIRFFRILPSDEVRSSSTLAYFNDTVSTELKGEVPTTDIQQVERYERDRSNRIICIKLVPESKLRGSVYLRAPNPDVCERWVVALQKFAKSLSPVDVVKRSALMFVFTDKMVREFAKRLELKKVRRGQSIEEFDTFYLLRQGKIGIFIQGKEGKAPEFYCERTPICFFGESVFHVGSRSPTLRSRRFSFSRSPKMESIKLSMGSRRLSMRSYGKSVIYKAMEESEILRLTPEHREAFLKNFGEVRGRLDVMLRVGIDRCLEKTPFFKELNAAQVAQLKMGLHFHSLKKDEVLFYEGEPGRDFFIVYAGTLVISQYDIQNGREVILKKLKKDDNFGEIALLVPGMPRTATVKATDDALLLSLDEDTFKSFMRLTQLDVNRIMKQDMMSTFEKCEIPFFENISKEKLAERCKIETFDAGTDIFKEGDFGDKFYMVTFGEIGVYVKGKLVKRLSRGDYFGEVALVVEDTLRTATCMTTKRSVLLSINKAGFSKFFSGRPEALSEVSIKIAGWRCKLRPILYHPKGLSLFMEYLRSQFAQESIEFWIAARAYRKTVLRIENRAVGNLGAEEQERIQTLAKEVVAEYIGDEAKTQVNLSAKMVNEIYEAVDASEACSGTFARAETEVVLLMSRDKLSGFKRSKLFKLLLQHVGSYDVNENTQKAAAVKNIKPSEVGNISPCFRSPKRLSRLEAKQARHVVRT</sequence>
<dbReference type="Gene3D" id="1.10.167.10">
    <property type="entry name" value="Regulator of G-protein Signalling 4, domain 2"/>
    <property type="match status" value="1"/>
</dbReference>
<dbReference type="SUPFAM" id="SSF48097">
    <property type="entry name" value="Regulator of G-protein signaling, RGS"/>
    <property type="match status" value="1"/>
</dbReference>
<dbReference type="Gene3D" id="2.60.120.10">
    <property type="entry name" value="Jelly Rolls"/>
    <property type="match status" value="3"/>
</dbReference>
<dbReference type="PANTHER" id="PTHR11635">
    <property type="entry name" value="CAMP-DEPENDENT PROTEIN KINASE REGULATORY CHAIN"/>
    <property type="match status" value="1"/>
</dbReference>
<dbReference type="InterPro" id="IPR018488">
    <property type="entry name" value="cNMP-bd_CS"/>
</dbReference>